<organism evidence="5 6">
    <name type="scientific">Pseudozyma flocculosa PF-1</name>
    <dbReference type="NCBI Taxonomy" id="1277687"/>
    <lineage>
        <taxon>Eukaryota</taxon>
        <taxon>Fungi</taxon>
        <taxon>Dikarya</taxon>
        <taxon>Basidiomycota</taxon>
        <taxon>Ustilaginomycotina</taxon>
        <taxon>Ustilaginomycetes</taxon>
        <taxon>Ustilaginales</taxon>
        <taxon>Ustilaginaceae</taxon>
        <taxon>Pseudozyma</taxon>
    </lineage>
</organism>
<dbReference type="GO" id="GO:0008623">
    <property type="term" value="C:CHRAC"/>
    <property type="evidence" value="ECO:0007669"/>
    <property type="project" value="TreeGrafter"/>
</dbReference>
<dbReference type="AlphaFoldDB" id="A0A061H9L9"/>
<evidence type="ECO:0000313" key="5">
    <source>
        <dbReference type="EMBL" id="EPQ29323.1"/>
    </source>
</evidence>
<feature type="compositionally biased region" description="Low complexity" evidence="3">
    <location>
        <begin position="230"/>
        <end position="241"/>
    </location>
</feature>
<dbReference type="PANTHER" id="PTHR10252">
    <property type="entry name" value="HISTONE-LIKE TRANSCRIPTION FACTOR CCAAT-RELATED"/>
    <property type="match status" value="1"/>
</dbReference>
<name>A0A061H9L9_9BASI</name>
<feature type="region of interest" description="Disordered" evidence="3">
    <location>
        <begin position="1"/>
        <end position="76"/>
    </location>
</feature>
<sequence>MSQERQRSSATPQDTLSDANGHNNDTDVVATAPDEQQQQHGEAEQPKKKKKAASASKPGSSGTKRQRGTSTLPTARVQRIIKADRDVDICSREATFLISAATELFVKKFVDEAYTNARLDKRKVVSYKDMSKAVQQNDYLDFLKAALAEREAKMTQIADMEAAILAGTLNEDGSDDDGGGGGGRGGSGSGGRGKARDDDDEGDDGAGDEAMADAPAPVQRPAKKVKAKSKSAASKAAAASDAADEPRRDKSPVKRTARQSAAALAAEARASASPAKADHAGDQDESESDDQDEQGDGTADAARAVEDGDEEMEDAPQGASEEIRTPQ</sequence>
<evidence type="ECO:0000256" key="2">
    <source>
        <dbReference type="ARBA" id="ARBA00023242"/>
    </source>
</evidence>
<dbReference type="InterPro" id="IPR050568">
    <property type="entry name" value="Transcr_DNA_Rep_Reg"/>
</dbReference>
<dbReference type="GeneID" id="19317189"/>
<feature type="compositionally biased region" description="Low complexity" evidence="3">
    <location>
        <begin position="53"/>
        <end position="62"/>
    </location>
</feature>
<feature type="compositionally biased region" description="Acidic residues" evidence="3">
    <location>
        <begin position="283"/>
        <end position="295"/>
    </location>
</feature>
<evidence type="ECO:0000256" key="3">
    <source>
        <dbReference type="SAM" id="MobiDB-lite"/>
    </source>
</evidence>
<dbReference type="GO" id="GO:0006261">
    <property type="term" value="P:DNA-templated DNA replication"/>
    <property type="evidence" value="ECO:0007669"/>
    <property type="project" value="TreeGrafter"/>
</dbReference>
<dbReference type="HOGENOM" id="CLU_850274_0_0_1"/>
<evidence type="ECO:0000256" key="1">
    <source>
        <dbReference type="ARBA" id="ARBA00004123"/>
    </source>
</evidence>
<dbReference type="Gene3D" id="1.10.20.10">
    <property type="entry name" value="Histone, subunit A"/>
    <property type="match status" value="1"/>
</dbReference>
<dbReference type="GO" id="GO:0046982">
    <property type="term" value="F:protein heterodimerization activity"/>
    <property type="evidence" value="ECO:0007669"/>
    <property type="project" value="InterPro"/>
</dbReference>
<dbReference type="eggNOG" id="KOG1658">
    <property type="taxonomic scope" value="Eukaryota"/>
</dbReference>
<dbReference type="InterPro" id="IPR003958">
    <property type="entry name" value="CBFA_NFYB_domain"/>
</dbReference>
<gene>
    <name evidence="5" type="ORF">PFL1_03078</name>
</gene>
<feature type="compositionally biased region" description="Acidic residues" evidence="3">
    <location>
        <begin position="198"/>
        <end position="211"/>
    </location>
</feature>
<dbReference type="OrthoDB" id="636685at2759"/>
<dbReference type="EMBL" id="KE361631">
    <property type="protein sequence ID" value="EPQ29323.1"/>
    <property type="molecule type" value="Genomic_DNA"/>
</dbReference>
<dbReference type="SUPFAM" id="SSF47113">
    <property type="entry name" value="Histone-fold"/>
    <property type="match status" value="1"/>
</dbReference>
<protein>
    <recommendedName>
        <fullName evidence="4">Transcription factor CBF/NF-Y/archaeal histone domain-containing protein</fullName>
    </recommendedName>
</protein>
<feature type="domain" description="Transcription factor CBF/NF-Y/archaeal histone" evidence="4">
    <location>
        <begin position="71"/>
        <end position="134"/>
    </location>
</feature>
<reference evidence="5 6" key="1">
    <citation type="journal article" date="2013" name="Plant Cell">
        <title>The transition from a phytopathogenic smut ancestor to an anamorphic biocontrol agent deciphered by comparative whole-genome analysis.</title>
        <authorList>
            <person name="Lefebvre F."/>
            <person name="Joly D.L."/>
            <person name="Labbe C."/>
            <person name="Teichmann B."/>
            <person name="Linning R."/>
            <person name="Belzile F."/>
            <person name="Bakkeren G."/>
            <person name="Belanger R.R."/>
        </authorList>
    </citation>
    <scope>NUCLEOTIDE SEQUENCE [LARGE SCALE GENOMIC DNA]</scope>
    <source>
        <strain evidence="5 6">PF-1</strain>
    </source>
</reference>
<feature type="region of interest" description="Disordered" evidence="3">
    <location>
        <begin position="169"/>
        <end position="327"/>
    </location>
</feature>
<dbReference type="RefSeq" id="XP_007878785.1">
    <property type="nucleotide sequence ID" value="XM_007880594.1"/>
</dbReference>
<feature type="compositionally biased region" description="Low complexity" evidence="3">
    <location>
        <begin position="258"/>
        <end position="275"/>
    </location>
</feature>
<dbReference type="KEGG" id="pfp:PFL1_03078"/>
<evidence type="ECO:0000259" key="4">
    <source>
        <dbReference type="Pfam" id="PF00808"/>
    </source>
</evidence>
<evidence type="ECO:0000313" key="6">
    <source>
        <dbReference type="Proteomes" id="UP000053664"/>
    </source>
</evidence>
<dbReference type="Pfam" id="PF00808">
    <property type="entry name" value="CBFD_NFYB_HMF"/>
    <property type="match status" value="1"/>
</dbReference>
<comment type="subcellular location">
    <subcellularLocation>
        <location evidence="1">Nucleus</location>
    </subcellularLocation>
</comment>
<dbReference type="PANTHER" id="PTHR10252:SF54">
    <property type="entry name" value="CHROMATIN ACCESSIBILITY COMPLEX PROTEIN 1"/>
    <property type="match status" value="1"/>
</dbReference>
<dbReference type="Proteomes" id="UP000053664">
    <property type="component" value="Unassembled WGS sequence"/>
</dbReference>
<dbReference type="CDD" id="cd23645">
    <property type="entry name" value="HFD_Dpb3-like"/>
    <property type="match status" value="1"/>
</dbReference>
<accession>A0A061H9L9</accession>
<keyword evidence="2" id="KW-0539">Nucleus</keyword>
<feature type="compositionally biased region" description="Polar residues" evidence="3">
    <location>
        <begin position="8"/>
        <end position="23"/>
    </location>
</feature>
<dbReference type="InterPro" id="IPR009072">
    <property type="entry name" value="Histone-fold"/>
</dbReference>
<proteinExistence type="predicted"/>
<feature type="compositionally biased region" description="Gly residues" evidence="3">
    <location>
        <begin position="179"/>
        <end position="192"/>
    </location>
</feature>